<sequence length="156" mass="17578">MRNYETTFIVDPVLSGDEIKATAQAYVDNLQKEGCEIVFVDEMGLRTLAYDINKRNNGVYYCVEYTAPNGAFLNNFELGMRRDERILRFLTVALDKYGVQYNADKRAGKIGKAKRHKQEKPAKNEPAAHGISRKKADSPHLTGVPSGDAESFKEEE</sequence>
<evidence type="ECO:0000313" key="8">
    <source>
        <dbReference type="EMBL" id="PHK98221.1"/>
    </source>
</evidence>
<feature type="compositionally biased region" description="Basic residues" evidence="7">
    <location>
        <begin position="108"/>
        <end position="118"/>
    </location>
</feature>
<proteinExistence type="inferred from homology"/>
<evidence type="ECO:0000256" key="5">
    <source>
        <dbReference type="ARBA" id="ARBA00035294"/>
    </source>
</evidence>
<comment type="caution">
    <text evidence="8">The sequence shown here is derived from an EMBL/GenBank/DDBJ whole genome shotgun (WGS) entry which is preliminary data.</text>
</comment>
<protein>
    <recommendedName>
        <fullName evidence="5 6">Small ribosomal subunit protein bS6</fullName>
    </recommendedName>
</protein>
<dbReference type="GO" id="GO:0005737">
    <property type="term" value="C:cytoplasm"/>
    <property type="evidence" value="ECO:0007669"/>
    <property type="project" value="UniProtKB-ARBA"/>
</dbReference>
<keyword evidence="2 6" id="KW-0689">Ribosomal protein</keyword>
<dbReference type="InterPro" id="IPR020814">
    <property type="entry name" value="Ribosomal_S6_plastid/chlpt"/>
</dbReference>
<organism evidence="8 9">
    <name type="scientific">Neolewinella marina</name>
    <dbReference type="NCBI Taxonomy" id="438751"/>
    <lineage>
        <taxon>Bacteria</taxon>
        <taxon>Pseudomonadati</taxon>
        <taxon>Bacteroidota</taxon>
        <taxon>Saprospiria</taxon>
        <taxon>Saprospirales</taxon>
        <taxon>Lewinellaceae</taxon>
        <taxon>Neolewinella</taxon>
    </lineage>
</organism>
<dbReference type="Pfam" id="PF01250">
    <property type="entry name" value="Ribosomal_S6"/>
    <property type="match status" value="1"/>
</dbReference>
<keyword evidence="3 6" id="KW-0687">Ribonucleoprotein</keyword>
<dbReference type="GO" id="GO:0006412">
    <property type="term" value="P:translation"/>
    <property type="evidence" value="ECO:0007669"/>
    <property type="project" value="UniProtKB-UniRule"/>
</dbReference>
<evidence type="ECO:0000256" key="7">
    <source>
        <dbReference type="SAM" id="MobiDB-lite"/>
    </source>
</evidence>
<dbReference type="EMBL" id="PDLO01000004">
    <property type="protein sequence ID" value="PHK98221.1"/>
    <property type="molecule type" value="Genomic_DNA"/>
</dbReference>
<dbReference type="Proteomes" id="UP000226437">
    <property type="component" value="Unassembled WGS sequence"/>
</dbReference>
<dbReference type="HAMAP" id="MF_00360">
    <property type="entry name" value="Ribosomal_bS6"/>
    <property type="match status" value="1"/>
</dbReference>
<dbReference type="CDD" id="cd00473">
    <property type="entry name" value="bS6"/>
    <property type="match status" value="1"/>
</dbReference>
<dbReference type="GO" id="GO:0003735">
    <property type="term" value="F:structural constituent of ribosome"/>
    <property type="evidence" value="ECO:0007669"/>
    <property type="project" value="InterPro"/>
</dbReference>
<comment type="function">
    <text evidence="4 6">Binds together with bS18 to 16S ribosomal RNA.</text>
</comment>
<evidence type="ECO:0000256" key="4">
    <source>
        <dbReference type="ARBA" id="ARBA00035104"/>
    </source>
</evidence>
<evidence type="ECO:0000256" key="1">
    <source>
        <dbReference type="ARBA" id="ARBA00009512"/>
    </source>
</evidence>
<dbReference type="SUPFAM" id="SSF54995">
    <property type="entry name" value="Ribosomal protein S6"/>
    <property type="match status" value="1"/>
</dbReference>
<dbReference type="NCBIfam" id="TIGR00166">
    <property type="entry name" value="S6"/>
    <property type="match status" value="1"/>
</dbReference>
<dbReference type="InterPro" id="IPR014717">
    <property type="entry name" value="Transl_elong_EF1B/ribsomal_bS6"/>
</dbReference>
<comment type="similarity">
    <text evidence="1 6">Belongs to the bacterial ribosomal protein bS6 family.</text>
</comment>
<dbReference type="InterPro" id="IPR000529">
    <property type="entry name" value="Ribosomal_bS6"/>
</dbReference>
<keyword evidence="6" id="KW-0699">rRNA-binding</keyword>
<evidence type="ECO:0000256" key="2">
    <source>
        <dbReference type="ARBA" id="ARBA00022980"/>
    </source>
</evidence>
<dbReference type="Gene3D" id="3.30.70.60">
    <property type="match status" value="1"/>
</dbReference>
<feature type="region of interest" description="Disordered" evidence="7">
    <location>
        <begin position="108"/>
        <end position="156"/>
    </location>
</feature>
<dbReference type="InterPro" id="IPR035980">
    <property type="entry name" value="Ribosomal_bS6_sf"/>
</dbReference>
<dbReference type="PANTHER" id="PTHR21011:SF1">
    <property type="entry name" value="SMALL RIBOSOMAL SUBUNIT PROTEIN BS6M"/>
    <property type="match status" value="1"/>
</dbReference>
<dbReference type="RefSeq" id="WP_099106608.1">
    <property type="nucleotide sequence ID" value="NZ_JAATJF010000004.1"/>
</dbReference>
<evidence type="ECO:0000313" key="9">
    <source>
        <dbReference type="Proteomes" id="UP000226437"/>
    </source>
</evidence>
<gene>
    <name evidence="6 8" type="primary">rpsF</name>
    <name evidence="8" type="ORF">CGL56_10985</name>
</gene>
<reference evidence="8 9" key="1">
    <citation type="submission" date="2017-10" db="EMBL/GenBank/DDBJ databases">
        <title>The draft genome sequence of Lewinella marina KCTC 32374.</title>
        <authorList>
            <person name="Wang K."/>
        </authorList>
    </citation>
    <scope>NUCLEOTIDE SEQUENCE [LARGE SCALE GENOMIC DNA]</scope>
    <source>
        <strain evidence="8 9">MKG-38</strain>
    </source>
</reference>
<dbReference type="GO" id="GO:0070181">
    <property type="term" value="F:small ribosomal subunit rRNA binding"/>
    <property type="evidence" value="ECO:0007669"/>
    <property type="project" value="TreeGrafter"/>
</dbReference>
<dbReference type="AlphaFoldDB" id="A0A2G0CE13"/>
<accession>A0A2G0CE13</accession>
<evidence type="ECO:0000256" key="3">
    <source>
        <dbReference type="ARBA" id="ARBA00023274"/>
    </source>
</evidence>
<dbReference type="GO" id="GO:1990904">
    <property type="term" value="C:ribonucleoprotein complex"/>
    <property type="evidence" value="ECO:0007669"/>
    <property type="project" value="UniProtKB-KW"/>
</dbReference>
<dbReference type="PANTHER" id="PTHR21011">
    <property type="entry name" value="MITOCHONDRIAL 28S RIBOSOMAL PROTEIN S6"/>
    <property type="match status" value="1"/>
</dbReference>
<keyword evidence="9" id="KW-1185">Reference proteome</keyword>
<dbReference type="OrthoDB" id="9812702at2"/>
<name>A0A2G0CE13_9BACT</name>
<evidence type="ECO:0000256" key="6">
    <source>
        <dbReference type="HAMAP-Rule" id="MF_00360"/>
    </source>
</evidence>
<keyword evidence="6" id="KW-0694">RNA-binding</keyword>
<dbReference type="GO" id="GO:0005840">
    <property type="term" value="C:ribosome"/>
    <property type="evidence" value="ECO:0007669"/>
    <property type="project" value="UniProtKB-KW"/>
</dbReference>